<feature type="domain" description="Transposase InsH N-terminal" evidence="1">
    <location>
        <begin position="37"/>
        <end position="116"/>
    </location>
</feature>
<name>A0AAE3JQA6_9FLAO</name>
<sequence length="452" mass="52668">MPKIRRILDFQHSFTFSSQTEQFDAFYARFLESDLGKIYIAIPWDELVKSFGLKESKKGPRSIFSTKGKLALMFLKHYGGCSDRKLMEQLNGNLDWQFFCDIYLGADRLENFKMASEVRCELARKLDIDKVQQTFYGHWSPHMADKGSITMDATCYESHLRYPTNVKLLWEAVDWLHGLMKGICKKTGETLPRSKYLKWKKRYVSYSKMRRKTKKKRRALTRGLLLLLDKLGGEVDRLEARHAVAMTKGQYRRRATAKKVLAQQHGYFHHGKKPKDRIVSMDRPYIRPIVRGKEIKPVEFGAKVNKFQIDGISFIEHPGFDAFHEGNRFQDTIFKAQRLTRTRTRLAGADAIYATNKNRKFATKYDIRTDFKRKGRAGKHEKQRIKLAGAITRERASRLEGSFGKDKEHYHLKRIRARTRETEILWIFFGIHTGNALEIGRRMAATALEKAA</sequence>
<reference evidence="2" key="1">
    <citation type="submission" date="2023-02" db="EMBL/GenBank/DDBJ databases">
        <title>Genome of Flavobacteriaceae gen. nov. sp. strain F89.</title>
        <authorList>
            <person name="Wang Y."/>
        </authorList>
    </citation>
    <scope>NUCLEOTIDE SEQUENCE</scope>
    <source>
        <strain evidence="2">F89</strain>
    </source>
</reference>
<proteinExistence type="predicted"/>
<dbReference type="Proteomes" id="UP001200642">
    <property type="component" value="Unassembled WGS sequence"/>
</dbReference>
<organism evidence="2 3">
    <name type="scientific">Cerina litoralis</name>
    <dbReference type="NCBI Taxonomy" id="2874477"/>
    <lineage>
        <taxon>Bacteria</taxon>
        <taxon>Pseudomonadati</taxon>
        <taxon>Bacteroidota</taxon>
        <taxon>Flavobacteriia</taxon>
        <taxon>Flavobacteriales</taxon>
        <taxon>Flavobacteriaceae</taxon>
        <taxon>Cerina</taxon>
    </lineage>
</organism>
<keyword evidence="3" id="KW-1185">Reference proteome</keyword>
<accession>A0AAE3JQA6</accession>
<evidence type="ECO:0000259" key="1">
    <source>
        <dbReference type="Pfam" id="PF05598"/>
    </source>
</evidence>
<protein>
    <submittedName>
        <fullName evidence="2">Transposase</fullName>
    </submittedName>
</protein>
<dbReference type="EMBL" id="JAIRBC010000071">
    <property type="protein sequence ID" value="MCG2462945.1"/>
    <property type="molecule type" value="Genomic_DNA"/>
</dbReference>
<dbReference type="AlphaFoldDB" id="A0AAE3JQA6"/>
<gene>
    <name evidence="2" type="ORF">K8352_19440</name>
</gene>
<evidence type="ECO:0000313" key="2">
    <source>
        <dbReference type="EMBL" id="MCG2462945.1"/>
    </source>
</evidence>
<comment type="caution">
    <text evidence="2">The sequence shown here is derived from an EMBL/GenBank/DDBJ whole genome shotgun (WGS) entry which is preliminary data.</text>
</comment>
<evidence type="ECO:0000313" key="3">
    <source>
        <dbReference type="Proteomes" id="UP001200642"/>
    </source>
</evidence>
<dbReference type="InterPro" id="IPR008490">
    <property type="entry name" value="Transposase_InsH_N"/>
</dbReference>
<dbReference type="Pfam" id="PF05598">
    <property type="entry name" value="DUF772"/>
    <property type="match status" value="1"/>
</dbReference>
<dbReference type="RefSeq" id="WP_317904077.1">
    <property type="nucleotide sequence ID" value="NZ_JAIRBC010000071.1"/>
</dbReference>